<comment type="caution">
    <text evidence="5">The sequence shown here is derived from an EMBL/GenBank/DDBJ whole genome shotgun (WGS) entry which is preliminary data.</text>
</comment>
<dbReference type="GO" id="GO:0005829">
    <property type="term" value="C:cytosol"/>
    <property type="evidence" value="ECO:0007669"/>
    <property type="project" value="TreeGrafter"/>
</dbReference>
<dbReference type="InterPro" id="IPR019888">
    <property type="entry name" value="Tscrpt_reg_AsnC-like"/>
</dbReference>
<dbReference type="PANTHER" id="PTHR30154">
    <property type="entry name" value="LEUCINE-RESPONSIVE REGULATORY PROTEIN"/>
    <property type="match status" value="1"/>
</dbReference>
<keyword evidence="1" id="KW-0805">Transcription regulation</keyword>
<evidence type="ECO:0000256" key="3">
    <source>
        <dbReference type="ARBA" id="ARBA00023163"/>
    </source>
</evidence>
<dbReference type="InterPro" id="IPR036388">
    <property type="entry name" value="WH-like_DNA-bd_sf"/>
</dbReference>
<gene>
    <name evidence="5" type="ORF">PCIT_04365</name>
</gene>
<dbReference type="GO" id="GO:0043565">
    <property type="term" value="F:sequence-specific DNA binding"/>
    <property type="evidence" value="ECO:0007669"/>
    <property type="project" value="InterPro"/>
</dbReference>
<reference evidence="5" key="2">
    <citation type="submission" date="2013-04" db="EMBL/GenBank/DDBJ databases">
        <title>Genome sequence of Pseudoalteromonas citrea.</title>
        <authorList>
            <person name="Xie B.-B."/>
            <person name="Rong J.-C."/>
            <person name="Qin Q.-L."/>
            <person name="Shu Y.-L."/>
            <person name="Zhang Y.-Z."/>
        </authorList>
    </citation>
    <scope>NUCLEOTIDE SEQUENCE</scope>
    <source>
        <strain evidence="5">NCIMB 1889</strain>
    </source>
</reference>
<dbReference type="eggNOG" id="COG1522">
    <property type="taxonomic scope" value="Bacteria"/>
</dbReference>
<dbReference type="CDD" id="cd00090">
    <property type="entry name" value="HTH_ARSR"/>
    <property type="match status" value="1"/>
</dbReference>
<dbReference type="Pfam" id="PF13412">
    <property type="entry name" value="HTH_24"/>
    <property type="match status" value="1"/>
</dbReference>
<dbReference type="Gene3D" id="1.10.10.10">
    <property type="entry name" value="Winged helix-like DNA-binding domain superfamily/Winged helix DNA-binding domain"/>
    <property type="match status" value="1"/>
</dbReference>
<dbReference type="Pfam" id="PF01037">
    <property type="entry name" value="AsnC_trans_reg"/>
    <property type="match status" value="1"/>
</dbReference>
<dbReference type="SUPFAM" id="SSF54909">
    <property type="entry name" value="Dimeric alpha+beta barrel"/>
    <property type="match status" value="1"/>
</dbReference>
<dbReference type="InterPro" id="IPR011991">
    <property type="entry name" value="ArsR-like_HTH"/>
</dbReference>
<dbReference type="InterPro" id="IPR019887">
    <property type="entry name" value="Tscrpt_reg_AsnC/Lrp_C"/>
</dbReference>
<dbReference type="InterPro" id="IPR000485">
    <property type="entry name" value="AsnC-type_HTH_dom"/>
</dbReference>
<dbReference type="PROSITE" id="PS00519">
    <property type="entry name" value="HTH_ASNC_1"/>
    <property type="match status" value="1"/>
</dbReference>
<evidence type="ECO:0000313" key="5">
    <source>
        <dbReference type="EMBL" id="ERG19856.1"/>
    </source>
</evidence>
<dbReference type="InterPro" id="IPR036390">
    <property type="entry name" value="WH_DNA-bd_sf"/>
</dbReference>
<dbReference type="GO" id="GO:0043200">
    <property type="term" value="P:response to amino acid"/>
    <property type="evidence" value="ECO:0007669"/>
    <property type="project" value="TreeGrafter"/>
</dbReference>
<dbReference type="PANTHER" id="PTHR30154:SF17">
    <property type="entry name" value="DNA-BINDING TRANSCRIPTIONAL ACTIVATOR DECR"/>
    <property type="match status" value="1"/>
</dbReference>
<keyword evidence="3" id="KW-0804">Transcription</keyword>
<proteinExistence type="predicted"/>
<sequence length="166" mass="19009">MYNLSNLIKIKNENMSLNQVDRQILALLQQDASLSTAEIADKVGLSQSPCWRRIAKLEQDGYIKGKVALLDEKQLGFDMLVYAHVRLSNHGRNHLSEFESLIMSYDEVTECYTMAGTMDFMLRIISRGIEGYEQFVRDNLLNLEYVQEVHSNVTMTCVKRTTALPL</sequence>
<dbReference type="PRINTS" id="PR00033">
    <property type="entry name" value="HTHASNC"/>
</dbReference>
<accession>U1JEP3</accession>
<evidence type="ECO:0000256" key="1">
    <source>
        <dbReference type="ARBA" id="ARBA00023015"/>
    </source>
</evidence>
<organism evidence="5">
    <name type="scientific">Pseudoalteromonas citrea DSM 8771</name>
    <dbReference type="NCBI Taxonomy" id="1117314"/>
    <lineage>
        <taxon>Bacteria</taxon>
        <taxon>Pseudomonadati</taxon>
        <taxon>Pseudomonadota</taxon>
        <taxon>Gammaproteobacteria</taxon>
        <taxon>Alteromonadales</taxon>
        <taxon>Pseudoalteromonadaceae</taxon>
        <taxon>Pseudoalteromonas</taxon>
    </lineage>
</organism>
<evidence type="ECO:0000256" key="2">
    <source>
        <dbReference type="ARBA" id="ARBA00023125"/>
    </source>
</evidence>
<name>U1JEP3_9GAMM</name>
<keyword evidence="2" id="KW-0238">DNA-binding</keyword>
<dbReference type="AlphaFoldDB" id="U1JEP3"/>
<dbReference type="GO" id="GO:0006355">
    <property type="term" value="P:regulation of DNA-templated transcription"/>
    <property type="evidence" value="ECO:0007669"/>
    <property type="project" value="UniProtKB-ARBA"/>
</dbReference>
<dbReference type="PROSITE" id="PS50956">
    <property type="entry name" value="HTH_ASNC_2"/>
    <property type="match status" value="1"/>
</dbReference>
<protein>
    <submittedName>
        <fullName evidence="5">Transcriptional regulator, AsnC</fullName>
    </submittedName>
</protein>
<reference evidence="5" key="1">
    <citation type="journal article" date="2012" name="J. Bacteriol.">
        <title>Genome sequences of type strains of seven species of the marine bacterium Pseudoalteromonas.</title>
        <authorList>
            <person name="Xie B.B."/>
            <person name="Shu Y.L."/>
            <person name="Qin Q.L."/>
            <person name="Rong J.C."/>
            <person name="Zhang X.Y."/>
            <person name="Chen X.L."/>
            <person name="Shi M."/>
            <person name="He H.L."/>
            <person name="Zhou B.C."/>
            <person name="Zhang Y.Z."/>
        </authorList>
    </citation>
    <scope>NUCLEOTIDE SEQUENCE [LARGE SCALE GENOMIC DNA]</scope>
    <source>
        <strain evidence="5">NCIMB 1889</strain>
    </source>
</reference>
<dbReference type="InterPro" id="IPR019885">
    <property type="entry name" value="Tscrpt_reg_HTH_AsnC-type_CS"/>
</dbReference>
<dbReference type="STRING" id="1117314.PCIT_04365"/>
<feature type="domain" description="HTH asnC-type" evidence="4">
    <location>
        <begin position="17"/>
        <end position="78"/>
    </location>
</feature>
<evidence type="ECO:0000259" key="4">
    <source>
        <dbReference type="PROSITE" id="PS50956"/>
    </source>
</evidence>
<dbReference type="InterPro" id="IPR011008">
    <property type="entry name" value="Dimeric_a/b-barrel"/>
</dbReference>
<dbReference type="Gene3D" id="3.30.70.920">
    <property type="match status" value="1"/>
</dbReference>
<dbReference type="EMBL" id="AHBZ02000047">
    <property type="protein sequence ID" value="ERG19856.1"/>
    <property type="molecule type" value="Genomic_DNA"/>
</dbReference>
<dbReference type="SMART" id="SM00344">
    <property type="entry name" value="HTH_ASNC"/>
    <property type="match status" value="1"/>
</dbReference>
<dbReference type="SUPFAM" id="SSF46785">
    <property type="entry name" value="Winged helix' DNA-binding domain"/>
    <property type="match status" value="1"/>
</dbReference>